<dbReference type="RefSeq" id="WP_380129848.1">
    <property type="nucleotide sequence ID" value="NZ_JBHSEG010000008.1"/>
</dbReference>
<protein>
    <submittedName>
        <fullName evidence="5">HU family DNA-binding protein</fullName>
    </submittedName>
</protein>
<reference evidence="6" key="1">
    <citation type="journal article" date="2019" name="Int. J. Syst. Evol. Microbiol.">
        <title>The Global Catalogue of Microorganisms (GCM) 10K type strain sequencing project: providing services to taxonomists for standard genome sequencing and annotation.</title>
        <authorList>
            <consortium name="The Broad Institute Genomics Platform"/>
            <consortium name="The Broad Institute Genome Sequencing Center for Infectious Disease"/>
            <person name="Wu L."/>
            <person name="Ma J."/>
        </authorList>
    </citation>
    <scope>NUCLEOTIDE SEQUENCE [LARGE SCALE GENOMIC DNA]</scope>
    <source>
        <strain evidence="6">CCUG 39970</strain>
    </source>
</reference>
<comment type="similarity">
    <text evidence="3">Belongs to the bacterial histone-like protein family.</text>
</comment>
<feature type="compositionally biased region" description="Low complexity" evidence="4">
    <location>
        <begin position="10"/>
        <end position="33"/>
    </location>
</feature>
<comment type="caution">
    <text evidence="5">The sequence shown here is derived from an EMBL/GenBank/DDBJ whole genome shotgun (WGS) entry which is preliminary data.</text>
</comment>
<keyword evidence="2 5" id="KW-0238">DNA-binding</keyword>
<keyword evidence="1" id="KW-0226">DNA condensation</keyword>
<dbReference type="Proteomes" id="UP001595939">
    <property type="component" value="Unassembled WGS sequence"/>
</dbReference>
<dbReference type="Gene3D" id="4.10.520.10">
    <property type="entry name" value="IHF-like DNA-binding proteins"/>
    <property type="match status" value="1"/>
</dbReference>
<dbReference type="InterPro" id="IPR000119">
    <property type="entry name" value="Hist_DNA-bd"/>
</dbReference>
<dbReference type="PANTHER" id="PTHR33175">
    <property type="entry name" value="DNA-BINDING PROTEIN HU"/>
    <property type="match status" value="1"/>
</dbReference>
<dbReference type="SUPFAM" id="SSF47729">
    <property type="entry name" value="IHF-like DNA-binding proteins"/>
    <property type="match status" value="1"/>
</dbReference>
<dbReference type="InterPro" id="IPR010992">
    <property type="entry name" value="IHF-like_DNA-bd_dom_sf"/>
</dbReference>
<proteinExistence type="inferred from homology"/>
<dbReference type="Pfam" id="PF00216">
    <property type="entry name" value="Bac_DNA_binding"/>
    <property type="match status" value="1"/>
</dbReference>
<dbReference type="EMBL" id="JBHSEG010000008">
    <property type="protein sequence ID" value="MFC4455130.1"/>
    <property type="molecule type" value="Genomic_DNA"/>
</dbReference>
<evidence type="ECO:0000256" key="1">
    <source>
        <dbReference type="ARBA" id="ARBA00023067"/>
    </source>
</evidence>
<evidence type="ECO:0000256" key="3">
    <source>
        <dbReference type="RuleBase" id="RU003939"/>
    </source>
</evidence>
<accession>A0ABV8YC57</accession>
<dbReference type="CDD" id="cd13831">
    <property type="entry name" value="HU"/>
    <property type="match status" value="1"/>
</dbReference>
<evidence type="ECO:0000256" key="4">
    <source>
        <dbReference type="SAM" id="MobiDB-lite"/>
    </source>
</evidence>
<evidence type="ECO:0000313" key="6">
    <source>
        <dbReference type="Proteomes" id="UP001595939"/>
    </source>
</evidence>
<organism evidence="5 6">
    <name type="scientific">Deinococcus sonorensis</name>
    <dbReference type="NCBI Taxonomy" id="309891"/>
    <lineage>
        <taxon>Bacteria</taxon>
        <taxon>Thermotogati</taxon>
        <taxon>Deinococcota</taxon>
        <taxon>Deinococci</taxon>
        <taxon>Deinococcales</taxon>
        <taxon>Deinococcaceae</taxon>
        <taxon>Deinococcus</taxon>
    </lineage>
</organism>
<evidence type="ECO:0000256" key="2">
    <source>
        <dbReference type="ARBA" id="ARBA00023125"/>
    </source>
</evidence>
<feature type="region of interest" description="Disordered" evidence="4">
    <location>
        <begin position="1"/>
        <end position="33"/>
    </location>
</feature>
<name>A0ABV8YC57_9DEIO</name>
<evidence type="ECO:0000313" key="5">
    <source>
        <dbReference type="EMBL" id="MFC4455130.1"/>
    </source>
</evidence>
<dbReference type="SMART" id="SM00411">
    <property type="entry name" value="BHL"/>
    <property type="match status" value="1"/>
</dbReference>
<gene>
    <name evidence="5" type="ORF">ACFO0P_15230</name>
</gene>
<sequence>MTKAAKKPATKAAASKPAAKATKTAPAAAAAAAPTKLGKTELTDVIATNANLSKKDAAAAMGAMLDAVASALKAGQTVGLPGVGTLAVKATSARTGVRPGTSEKIEIPAGKKVSFKVATDLKKNL</sequence>
<keyword evidence="6" id="KW-1185">Reference proteome</keyword>
<dbReference type="PANTHER" id="PTHR33175:SF3">
    <property type="entry name" value="DNA-BINDING PROTEIN HU-BETA"/>
    <property type="match status" value="1"/>
</dbReference>
<dbReference type="GO" id="GO:0003677">
    <property type="term" value="F:DNA binding"/>
    <property type="evidence" value="ECO:0007669"/>
    <property type="project" value="UniProtKB-KW"/>
</dbReference>